<evidence type="ECO:0000313" key="3">
    <source>
        <dbReference type="EMBL" id="KAK8855577.1"/>
    </source>
</evidence>
<gene>
    <name evidence="3" type="ORF">PGQ11_011489</name>
</gene>
<evidence type="ECO:0000256" key="1">
    <source>
        <dbReference type="SAM" id="MobiDB-lite"/>
    </source>
</evidence>
<dbReference type="EMBL" id="JAPCWZ010000007">
    <property type="protein sequence ID" value="KAK8855577.1"/>
    <property type="molecule type" value="Genomic_DNA"/>
</dbReference>
<name>A0ABR2HZS1_9PEZI</name>
<keyword evidence="4" id="KW-1185">Reference proteome</keyword>
<protein>
    <recommendedName>
        <fullName evidence="2">F-box domain-containing protein</fullName>
    </recommendedName>
</protein>
<feature type="region of interest" description="Disordered" evidence="1">
    <location>
        <begin position="196"/>
        <end position="238"/>
    </location>
</feature>
<dbReference type="InterPro" id="IPR036047">
    <property type="entry name" value="F-box-like_dom_sf"/>
</dbReference>
<dbReference type="InterPro" id="IPR001810">
    <property type="entry name" value="F-box_dom"/>
</dbReference>
<sequence length="238" mass="26983">MATRGATFLTLAHEILLPRRVCGYDFERRSARDFCSRSELAIQSSSPQTPEIHAHLLDGLPRELLWEITGYLDECDLAAMALTCKRAYHAWFTPNLRMHMRTRCHHVRRLLERLSRDLHTASAANTKRWSYNNNKKKIKLLTYNPETLQLGPCACLRCRTPAQARQQLHAALRTALTEYPVLRAFLKHTNIYSGDVGRPKTLPGASTRRNQSHIGQVPPVRERPLRGPPSCPQGGGEG</sequence>
<dbReference type="CDD" id="cd09917">
    <property type="entry name" value="F-box_SF"/>
    <property type="match status" value="1"/>
</dbReference>
<dbReference type="PROSITE" id="PS50181">
    <property type="entry name" value="FBOX"/>
    <property type="match status" value="1"/>
</dbReference>
<dbReference type="Pfam" id="PF12937">
    <property type="entry name" value="F-box-like"/>
    <property type="match status" value="1"/>
</dbReference>
<comment type="caution">
    <text evidence="3">The sequence shown here is derived from an EMBL/GenBank/DDBJ whole genome shotgun (WGS) entry which is preliminary data.</text>
</comment>
<evidence type="ECO:0000259" key="2">
    <source>
        <dbReference type="PROSITE" id="PS50181"/>
    </source>
</evidence>
<dbReference type="Gene3D" id="1.20.1280.50">
    <property type="match status" value="1"/>
</dbReference>
<dbReference type="SUPFAM" id="SSF81383">
    <property type="entry name" value="F-box domain"/>
    <property type="match status" value="1"/>
</dbReference>
<accession>A0ABR2HZS1</accession>
<dbReference type="Proteomes" id="UP001390339">
    <property type="component" value="Unassembled WGS sequence"/>
</dbReference>
<reference evidence="3 4" key="1">
    <citation type="journal article" date="2024" name="IMA Fungus">
        <title>Apiospora arundinis, a panoply of carbohydrate-active enzymes and secondary metabolites.</title>
        <authorList>
            <person name="Sorensen T."/>
            <person name="Petersen C."/>
            <person name="Muurmann A.T."/>
            <person name="Christiansen J.V."/>
            <person name="Brundto M.L."/>
            <person name="Overgaard C.K."/>
            <person name="Boysen A.T."/>
            <person name="Wollenberg R.D."/>
            <person name="Larsen T.O."/>
            <person name="Sorensen J.L."/>
            <person name="Nielsen K.L."/>
            <person name="Sondergaard T.E."/>
        </authorList>
    </citation>
    <scope>NUCLEOTIDE SEQUENCE [LARGE SCALE GENOMIC DNA]</scope>
    <source>
        <strain evidence="3 4">AAU 773</strain>
    </source>
</reference>
<proteinExistence type="predicted"/>
<evidence type="ECO:0000313" key="4">
    <source>
        <dbReference type="Proteomes" id="UP001390339"/>
    </source>
</evidence>
<organism evidence="3 4">
    <name type="scientific">Apiospora arundinis</name>
    <dbReference type="NCBI Taxonomy" id="335852"/>
    <lineage>
        <taxon>Eukaryota</taxon>
        <taxon>Fungi</taxon>
        <taxon>Dikarya</taxon>
        <taxon>Ascomycota</taxon>
        <taxon>Pezizomycotina</taxon>
        <taxon>Sordariomycetes</taxon>
        <taxon>Xylariomycetidae</taxon>
        <taxon>Amphisphaeriales</taxon>
        <taxon>Apiosporaceae</taxon>
        <taxon>Apiospora</taxon>
    </lineage>
</organism>
<feature type="domain" description="F-box" evidence="2">
    <location>
        <begin position="54"/>
        <end position="86"/>
    </location>
</feature>